<dbReference type="InterPro" id="IPR003526">
    <property type="entry name" value="MECDP_synthase"/>
</dbReference>
<reference evidence="9" key="1">
    <citation type="submission" date="2019-08" db="EMBL/GenBank/DDBJ databases">
        <authorList>
            <person name="Kucharzyk K."/>
            <person name="Murdoch R.W."/>
            <person name="Higgins S."/>
            <person name="Loffler F."/>
        </authorList>
    </citation>
    <scope>NUCLEOTIDE SEQUENCE</scope>
</reference>
<dbReference type="EC" id="4.6.1.12" evidence="4"/>
<keyword evidence="6" id="KW-0414">Isoprene biosynthesis</keyword>
<evidence type="ECO:0000256" key="6">
    <source>
        <dbReference type="ARBA" id="ARBA00023229"/>
    </source>
</evidence>
<dbReference type="Pfam" id="PF02542">
    <property type="entry name" value="YgbB"/>
    <property type="match status" value="1"/>
</dbReference>
<dbReference type="PANTHER" id="PTHR43181:SF1">
    <property type="entry name" value="2-C-METHYL-D-ERYTHRITOL 2,4-CYCLODIPHOSPHATE SYNTHASE, CHLOROPLASTIC"/>
    <property type="match status" value="1"/>
</dbReference>
<dbReference type="CDD" id="cd00554">
    <property type="entry name" value="MECDP_synthase"/>
    <property type="match status" value="1"/>
</dbReference>
<protein>
    <recommendedName>
        <fullName evidence="4">2-C-methyl-D-erythritol 2,4-cyclodiphosphate synthase</fullName>
        <ecNumber evidence="4">4.6.1.12</ecNumber>
    </recommendedName>
</protein>
<dbReference type="GO" id="GO:0016114">
    <property type="term" value="P:terpenoid biosynthetic process"/>
    <property type="evidence" value="ECO:0007669"/>
    <property type="project" value="InterPro"/>
</dbReference>
<keyword evidence="7 9" id="KW-0456">Lyase</keyword>
<evidence type="ECO:0000256" key="5">
    <source>
        <dbReference type="ARBA" id="ARBA00022723"/>
    </source>
</evidence>
<dbReference type="SUPFAM" id="SSF69765">
    <property type="entry name" value="IpsF-like"/>
    <property type="match status" value="1"/>
</dbReference>
<sequence length="141" mass="14949">MLGGVVIPFELGLLGHSDADVLTHAVIDAMLGAAAQGDIGSHFPDADPRYKGICSLNLLGQVRNLLCHKGYFLANLDVTVVAQQPKLAPHILPMRENLARILGCEISRVSIKATTPEGCGPEGALLCITARCVCSLEEYAQ</sequence>
<evidence type="ECO:0000313" key="9">
    <source>
        <dbReference type="EMBL" id="MPM81712.1"/>
    </source>
</evidence>
<dbReference type="PROSITE" id="PS01350">
    <property type="entry name" value="ISPF"/>
    <property type="match status" value="1"/>
</dbReference>
<dbReference type="GO" id="GO:0019288">
    <property type="term" value="P:isopentenyl diphosphate biosynthetic process, methylerythritol 4-phosphate pathway"/>
    <property type="evidence" value="ECO:0007669"/>
    <property type="project" value="UniProtKB-UniPathway"/>
</dbReference>
<dbReference type="GO" id="GO:0046872">
    <property type="term" value="F:metal ion binding"/>
    <property type="evidence" value="ECO:0007669"/>
    <property type="project" value="UniProtKB-KW"/>
</dbReference>
<comment type="pathway">
    <text evidence="3">Isoprenoid biosynthesis; isopentenyl diphosphate biosynthesis via DXP pathway; isopentenyl diphosphate from 1-deoxy-D-xylulose 5-phosphate: step 4/6.</text>
</comment>
<dbReference type="InterPro" id="IPR020555">
    <property type="entry name" value="MECDP_synthase_CS"/>
</dbReference>
<dbReference type="GO" id="GO:0008685">
    <property type="term" value="F:2-C-methyl-D-erythritol 2,4-cyclodiphosphate synthase activity"/>
    <property type="evidence" value="ECO:0007669"/>
    <property type="project" value="UniProtKB-EC"/>
</dbReference>
<proteinExistence type="inferred from homology"/>
<dbReference type="InterPro" id="IPR036571">
    <property type="entry name" value="MECDP_synthase_sf"/>
</dbReference>
<dbReference type="HAMAP" id="MF_00107">
    <property type="entry name" value="IspF"/>
    <property type="match status" value="1"/>
</dbReference>
<comment type="caution">
    <text evidence="9">The sequence shown here is derived from an EMBL/GenBank/DDBJ whole genome shotgun (WGS) entry which is preliminary data.</text>
</comment>
<evidence type="ECO:0000256" key="7">
    <source>
        <dbReference type="ARBA" id="ARBA00023239"/>
    </source>
</evidence>
<evidence type="ECO:0000256" key="1">
    <source>
        <dbReference type="ARBA" id="ARBA00000200"/>
    </source>
</evidence>
<evidence type="ECO:0000256" key="2">
    <source>
        <dbReference type="ARBA" id="ARBA00001968"/>
    </source>
</evidence>
<evidence type="ECO:0000256" key="3">
    <source>
        <dbReference type="ARBA" id="ARBA00004709"/>
    </source>
</evidence>
<dbReference type="EMBL" id="VSSQ01030983">
    <property type="protein sequence ID" value="MPM81712.1"/>
    <property type="molecule type" value="Genomic_DNA"/>
</dbReference>
<dbReference type="AlphaFoldDB" id="A0A645CYQ5"/>
<dbReference type="UniPathway" id="UPA00056">
    <property type="reaction ID" value="UER00095"/>
</dbReference>
<comment type="catalytic activity">
    <reaction evidence="1">
        <text>4-CDP-2-C-methyl-D-erythritol 2-phosphate = 2-C-methyl-D-erythritol 2,4-cyclic diphosphate + CMP</text>
        <dbReference type="Rhea" id="RHEA:23864"/>
        <dbReference type="ChEBI" id="CHEBI:57919"/>
        <dbReference type="ChEBI" id="CHEBI:58483"/>
        <dbReference type="ChEBI" id="CHEBI:60377"/>
        <dbReference type="EC" id="4.6.1.12"/>
    </reaction>
</comment>
<feature type="domain" description="2-C-methyl-D-erythritol 2,4-cyclodiphosphate synthase" evidence="8">
    <location>
        <begin position="1"/>
        <end position="136"/>
    </location>
</feature>
<dbReference type="PANTHER" id="PTHR43181">
    <property type="entry name" value="2-C-METHYL-D-ERYTHRITOL 2,4-CYCLODIPHOSPHATE SYNTHASE, CHLOROPLASTIC"/>
    <property type="match status" value="1"/>
</dbReference>
<accession>A0A645CYQ5</accession>
<dbReference type="NCBIfam" id="TIGR00151">
    <property type="entry name" value="ispF"/>
    <property type="match status" value="1"/>
</dbReference>
<comment type="cofactor">
    <cofactor evidence="2">
        <name>a divalent metal cation</name>
        <dbReference type="ChEBI" id="CHEBI:60240"/>
    </cofactor>
</comment>
<gene>
    <name evidence="9" type="primary">ispF_25</name>
    <name evidence="9" type="ORF">SDC9_128769</name>
</gene>
<keyword evidence="5" id="KW-0479">Metal-binding</keyword>
<dbReference type="Gene3D" id="3.30.1330.50">
    <property type="entry name" value="2-C-methyl-D-erythritol 2,4-cyclodiphosphate synthase"/>
    <property type="match status" value="1"/>
</dbReference>
<evidence type="ECO:0000259" key="8">
    <source>
        <dbReference type="Pfam" id="PF02542"/>
    </source>
</evidence>
<organism evidence="9">
    <name type="scientific">bioreactor metagenome</name>
    <dbReference type="NCBI Taxonomy" id="1076179"/>
    <lineage>
        <taxon>unclassified sequences</taxon>
        <taxon>metagenomes</taxon>
        <taxon>ecological metagenomes</taxon>
    </lineage>
</organism>
<name>A0A645CYQ5_9ZZZZ</name>
<evidence type="ECO:0000256" key="4">
    <source>
        <dbReference type="ARBA" id="ARBA00012579"/>
    </source>
</evidence>